<reference evidence="1 2" key="1">
    <citation type="submission" date="2019-06" db="EMBL/GenBank/DDBJ databases">
        <title>Description of Kitasatospora acidophila sp. nov. isolated from pine grove soil, and reclassification of Streptomyces novaecaesareae to Kitasatospora novaeceasareae comb. nov.</title>
        <authorList>
            <person name="Kim M.J."/>
        </authorList>
    </citation>
    <scope>NUCLEOTIDE SEQUENCE [LARGE SCALE GENOMIC DNA]</scope>
    <source>
        <strain evidence="1 2">MMS16-CNU292</strain>
    </source>
</reference>
<dbReference type="Proteomes" id="UP000319103">
    <property type="component" value="Unassembled WGS sequence"/>
</dbReference>
<protein>
    <submittedName>
        <fullName evidence="1">Uncharacterized protein</fullName>
    </submittedName>
</protein>
<dbReference type="EMBL" id="VIGB01000003">
    <property type="protein sequence ID" value="TQF01194.1"/>
    <property type="molecule type" value="Genomic_DNA"/>
</dbReference>
<organism evidence="1 2">
    <name type="scientific">Kitasatospora acidiphila</name>
    <dbReference type="NCBI Taxonomy" id="2567942"/>
    <lineage>
        <taxon>Bacteria</taxon>
        <taxon>Bacillati</taxon>
        <taxon>Actinomycetota</taxon>
        <taxon>Actinomycetes</taxon>
        <taxon>Kitasatosporales</taxon>
        <taxon>Streptomycetaceae</taxon>
        <taxon>Kitasatospora</taxon>
    </lineage>
</organism>
<sequence length="71" mass="7788">MTMIMANRRPADRRLASLAELRSLGQQLDRQVADRGGAGDREVDAMLTLMRQAHLEVVRSLREAAVDPGSG</sequence>
<keyword evidence="2" id="KW-1185">Reference proteome</keyword>
<comment type="caution">
    <text evidence="1">The sequence shown here is derived from an EMBL/GenBank/DDBJ whole genome shotgun (WGS) entry which is preliminary data.</text>
</comment>
<proteinExistence type="predicted"/>
<gene>
    <name evidence="1" type="ORF">E6W39_01760</name>
</gene>
<dbReference type="RefSeq" id="WP_141631929.1">
    <property type="nucleotide sequence ID" value="NZ_VIGB01000003.1"/>
</dbReference>
<name>A0A540VYK2_9ACTN</name>
<accession>A0A540VYK2</accession>
<evidence type="ECO:0000313" key="1">
    <source>
        <dbReference type="EMBL" id="TQF01194.1"/>
    </source>
</evidence>
<evidence type="ECO:0000313" key="2">
    <source>
        <dbReference type="Proteomes" id="UP000319103"/>
    </source>
</evidence>
<dbReference type="AlphaFoldDB" id="A0A540VYK2"/>